<evidence type="ECO:0000259" key="2">
    <source>
        <dbReference type="Pfam" id="PF13581"/>
    </source>
</evidence>
<dbReference type="InterPro" id="IPR050267">
    <property type="entry name" value="Anti-sigma-factor_SerPK"/>
</dbReference>
<keyword evidence="4" id="KW-1185">Reference proteome</keyword>
<keyword evidence="1" id="KW-0418">Kinase</keyword>
<dbReference type="GO" id="GO:0005524">
    <property type="term" value="F:ATP binding"/>
    <property type="evidence" value="ECO:0007669"/>
    <property type="project" value="UniProtKB-KW"/>
</dbReference>
<keyword evidence="1" id="KW-0723">Serine/threonine-protein kinase</keyword>
<feature type="domain" description="Histidine kinase/HSP90-like ATPase" evidence="2">
    <location>
        <begin position="17"/>
        <end position="123"/>
    </location>
</feature>
<dbReference type="RefSeq" id="WP_282764538.1">
    <property type="nucleotide sequence ID" value="NZ_JASCTH010000025.1"/>
</dbReference>
<keyword evidence="3" id="KW-0547">Nucleotide-binding</keyword>
<gene>
    <name evidence="3" type="ORF">QLQ12_32995</name>
</gene>
<dbReference type="Pfam" id="PF13581">
    <property type="entry name" value="HATPase_c_2"/>
    <property type="match status" value="1"/>
</dbReference>
<dbReference type="Proteomes" id="UP001241758">
    <property type="component" value="Unassembled WGS sequence"/>
</dbReference>
<dbReference type="PANTHER" id="PTHR35526">
    <property type="entry name" value="ANTI-SIGMA-F FACTOR RSBW-RELATED"/>
    <property type="match status" value="1"/>
</dbReference>
<keyword evidence="1" id="KW-0808">Transferase</keyword>
<organism evidence="3 4">
    <name type="scientific">Actinoplanes sandaracinus</name>
    <dbReference type="NCBI Taxonomy" id="3045177"/>
    <lineage>
        <taxon>Bacteria</taxon>
        <taxon>Bacillati</taxon>
        <taxon>Actinomycetota</taxon>
        <taxon>Actinomycetes</taxon>
        <taxon>Micromonosporales</taxon>
        <taxon>Micromonosporaceae</taxon>
        <taxon>Actinoplanes</taxon>
    </lineage>
</organism>
<name>A0ABT6WUL4_9ACTN</name>
<evidence type="ECO:0000313" key="4">
    <source>
        <dbReference type="Proteomes" id="UP001241758"/>
    </source>
</evidence>
<dbReference type="PANTHER" id="PTHR35526:SF3">
    <property type="entry name" value="ANTI-SIGMA-F FACTOR RSBW"/>
    <property type="match status" value="1"/>
</dbReference>
<dbReference type="InterPro" id="IPR036890">
    <property type="entry name" value="HATPase_C_sf"/>
</dbReference>
<accession>A0ABT6WUL4</accession>
<proteinExistence type="predicted"/>
<dbReference type="InterPro" id="IPR003594">
    <property type="entry name" value="HATPase_dom"/>
</dbReference>
<dbReference type="Gene3D" id="3.30.565.10">
    <property type="entry name" value="Histidine kinase-like ATPase, C-terminal domain"/>
    <property type="match status" value="1"/>
</dbReference>
<dbReference type="EMBL" id="JASCTH010000025">
    <property type="protein sequence ID" value="MDI6103437.1"/>
    <property type="molecule type" value="Genomic_DNA"/>
</dbReference>
<evidence type="ECO:0000313" key="3">
    <source>
        <dbReference type="EMBL" id="MDI6103437.1"/>
    </source>
</evidence>
<dbReference type="CDD" id="cd16936">
    <property type="entry name" value="HATPase_RsbW-like"/>
    <property type="match status" value="1"/>
</dbReference>
<evidence type="ECO:0000256" key="1">
    <source>
        <dbReference type="ARBA" id="ARBA00022527"/>
    </source>
</evidence>
<dbReference type="SUPFAM" id="SSF55874">
    <property type="entry name" value="ATPase domain of HSP90 chaperone/DNA topoisomerase II/histidine kinase"/>
    <property type="match status" value="1"/>
</dbReference>
<sequence>MPSLELYTEDLLPVTQAARHARDVVTEACVRWDLDHLTGPATLIVSELVSNVVDHAHTMMTLEISRHDSFVCLTVRDGSSAPPIPRRDSDTTTPGGFGLRLVAFSSADWGWRPEPGGKAVWATLALDESAA</sequence>
<comment type="caution">
    <text evidence="3">The sequence shown here is derived from an EMBL/GenBank/DDBJ whole genome shotgun (WGS) entry which is preliminary data.</text>
</comment>
<reference evidence="3 4" key="1">
    <citation type="submission" date="2023-05" db="EMBL/GenBank/DDBJ databases">
        <title>Actinoplanes sp. NEAU-A12 genome sequencing.</title>
        <authorList>
            <person name="Wang Z.-S."/>
        </authorList>
    </citation>
    <scope>NUCLEOTIDE SEQUENCE [LARGE SCALE GENOMIC DNA]</scope>
    <source>
        <strain evidence="3 4">NEAU-A12</strain>
    </source>
</reference>
<keyword evidence="3" id="KW-0067">ATP-binding</keyword>
<protein>
    <submittedName>
        <fullName evidence="3">ATP-binding protein</fullName>
    </submittedName>
</protein>